<dbReference type="EnsemblMetazoa" id="ISCW012486-RA">
    <property type="protein sequence ID" value="ISCW012486-PA"/>
    <property type="gene ID" value="ISCW012486"/>
</dbReference>
<organism>
    <name type="scientific">Ixodes scapularis</name>
    <name type="common">Black-legged tick</name>
    <name type="synonym">Deer tick</name>
    <dbReference type="NCBI Taxonomy" id="6945"/>
    <lineage>
        <taxon>Eukaryota</taxon>
        <taxon>Metazoa</taxon>
        <taxon>Ecdysozoa</taxon>
        <taxon>Arthropoda</taxon>
        <taxon>Chelicerata</taxon>
        <taxon>Arachnida</taxon>
        <taxon>Acari</taxon>
        <taxon>Parasitiformes</taxon>
        <taxon>Ixodida</taxon>
        <taxon>Ixodoidea</taxon>
        <taxon>Ixodidae</taxon>
        <taxon>Ixodinae</taxon>
        <taxon>Ixodes</taxon>
    </lineage>
</organism>
<reference evidence="2" key="2">
    <citation type="submission" date="2020-05" db="UniProtKB">
        <authorList>
            <consortium name="EnsemblMetazoa"/>
        </authorList>
    </citation>
    <scope>IDENTIFICATION</scope>
    <source>
        <strain evidence="2">wikel</strain>
    </source>
</reference>
<dbReference type="VEuPathDB" id="VectorBase:ISCW012486"/>
<dbReference type="InParanoid" id="B7QCJ4"/>
<dbReference type="PaxDb" id="6945-B7QCJ4"/>
<keyword evidence="3" id="KW-1185">Reference proteome</keyword>
<dbReference type="AlphaFoldDB" id="B7QCJ4"/>
<dbReference type="EMBL" id="ABJB010715555">
    <property type="status" value="NOT_ANNOTATED_CDS"/>
    <property type="molecule type" value="Genomic_DNA"/>
</dbReference>
<dbReference type="EMBL" id="DS907950">
    <property type="protein sequence ID" value="EEC16566.1"/>
    <property type="molecule type" value="Genomic_DNA"/>
</dbReference>
<name>B7QCJ4_IXOSC</name>
<proteinExistence type="predicted"/>
<evidence type="ECO:0000313" key="3">
    <source>
        <dbReference type="Proteomes" id="UP000001555"/>
    </source>
</evidence>
<dbReference type="VEuPathDB" id="VectorBase:ISCI012486"/>
<reference evidence="1 3" key="1">
    <citation type="submission" date="2008-03" db="EMBL/GenBank/DDBJ databases">
        <title>Annotation of Ixodes scapularis.</title>
        <authorList>
            <consortium name="Ixodes scapularis Genome Project Consortium"/>
            <person name="Caler E."/>
            <person name="Hannick L.I."/>
            <person name="Bidwell S."/>
            <person name="Joardar V."/>
            <person name="Thiagarajan M."/>
            <person name="Amedeo P."/>
            <person name="Galinsky K.J."/>
            <person name="Schobel S."/>
            <person name="Inman J."/>
            <person name="Hostetler J."/>
            <person name="Miller J."/>
            <person name="Hammond M."/>
            <person name="Megy K."/>
            <person name="Lawson D."/>
            <person name="Kodira C."/>
            <person name="Sutton G."/>
            <person name="Meyer J."/>
            <person name="Hill C.A."/>
            <person name="Birren B."/>
            <person name="Nene V."/>
            <person name="Collins F."/>
            <person name="Alarcon-Chaidez F."/>
            <person name="Wikel S."/>
            <person name="Strausberg R."/>
        </authorList>
    </citation>
    <scope>NUCLEOTIDE SEQUENCE [LARGE SCALE GENOMIC DNA]</scope>
    <source>
        <strain evidence="3">Wikel</strain>
        <strain evidence="1">Wikel colony</strain>
    </source>
</reference>
<gene>
    <name evidence="1" type="ORF">IscW_ISCW012486</name>
</gene>
<sequence>MTQQVSEVSKPGTAVVADLQSPASGGLSLDALLRRDTAQYRKDKALRLVSSQQQKGSIAPLLSSLCGS</sequence>
<evidence type="ECO:0000313" key="2">
    <source>
        <dbReference type="EnsemblMetazoa" id="ISCW012486-PA"/>
    </source>
</evidence>
<dbReference type="HOGENOM" id="CLU_2796822_0_0_1"/>
<protein>
    <submittedName>
        <fullName evidence="1 2">Uncharacterized protein</fullName>
    </submittedName>
</protein>
<accession>B7QCJ4</accession>
<dbReference type="Proteomes" id="UP000001555">
    <property type="component" value="Unassembled WGS sequence"/>
</dbReference>
<evidence type="ECO:0000313" key="1">
    <source>
        <dbReference type="EMBL" id="EEC16566.1"/>
    </source>
</evidence>